<organism evidence="1 2">
    <name type="scientific">[Candida] subhashii</name>
    <dbReference type="NCBI Taxonomy" id="561895"/>
    <lineage>
        <taxon>Eukaryota</taxon>
        <taxon>Fungi</taxon>
        <taxon>Dikarya</taxon>
        <taxon>Ascomycota</taxon>
        <taxon>Saccharomycotina</taxon>
        <taxon>Pichiomycetes</taxon>
        <taxon>Debaryomycetaceae</taxon>
        <taxon>Spathaspora</taxon>
    </lineage>
</organism>
<accession>A0A8J5QIY1</accession>
<dbReference type="Proteomes" id="UP000694255">
    <property type="component" value="Unassembled WGS sequence"/>
</dbReference>
<dbReference type="GeneID" id="73471364"/>
<protein>
    <submittedName>
        <fullName evidence="1">Uncharacterized protein</fullName>
    </submittedName>
</protein>
<reference evidence="1 2" key="1">
    <citation type="journal article" date="2021" name="DNA Res.">
        <title>Genome analysis of Candida subhashii reveals its hybrid nature and dual mitochondrial genome conformations.</title>
        <authorList>
            <person name="Mixao V."/>
            <person name="Hegedusova E."/>
            <person name="Saus E."/>
            <person name="Pryszcz L.P."/>
            <person name="Cillingova A."/>
            <person name="Nosek J."/>
            <person name="Gabaldon T."/>
        </authorList>
    </citation>
    <scope>NUCLEOTIDE SEQUENCE [LARGE SCALE GENOMIC DNA]</scope>
    <source>
        <strain evidence="1 2">CBS 10753</strain>
    </source>
</reference>
<keyword evidence="2" id="KW-1185">Reference proteome</keyword>
<dbReference type="RefSeq" id="XP_049262194.1">
    <property type="nucleotide sequence ID" value="XM_049408536.1"/>
</dbReference>
<name>A0A8J5QIY1_9ASCO</name>
<dbReference type="EMBL" id="JAGSYN010000187">
    <property type="protein sequence ID" value="KAG7661961.1"/>
    <property type="molecule type" value="Genomic_DNA"/>
</dbReference>
<proteinExistence type="predicted"/>
<sequence>MSICYYRIYDWISNIDKLSKLDKDSDSVIESWKTFFENFKSFYKGIDEYLDGPYTFDCRSQLVIQLMNLPLCGYSCSIMIDFVCKAVLRHMVKKELIPEETYPPEGPLTLCHVWGYIVGKKLTRPESGLRTPINPDYPFSVYINPSPDPESNIVFRTSAPYDYYGKVTQFSKEQYINEYRTKIALGRNFDYLSEINDPEFFRNHSESFNDNFEKWGFLAVQLPRLGEVDYTIIVSWKRFLEYFTSYYRGIDEYLASPDTFDCRRLDHHVYNLQGETPMRTSFYIDSICSLIVDYMIEYDLIAEELYPTEGQLTLCHVWNYIAPLFLTRDFFIKRLVAFFRQEDLKRMGKKRRAKRKWFVRETGGKRPTKLHR</sequence>
<evidence type="ECO:0000313" key="1">
    <source>
        <dbReference type="EMBL" id="KAG7661961.1"/>
    </source>
</evidence>
<comment type="caution">
    <text evidence="1">The sequence shown here is derived from an EMBL/GenBank/DDBJ whole genome shotgun (WGS) entry which is preliminary data.</text>
</comment>
<gene>
    <name evidence="1" type="ORF">J8A68_004564</name>
</gene>
<evidence type="ECO:0000313" key="2">
    <source>
        <dbReference type="Proteomes" id="UP000694255"/>
    </source>
</evidence>
<dbReference type="AlphaFoldDB" id="A0A8J5QIY1"/>